<reference evidence="1" key="2">
    <citation type="submission" date="2022-06" db="UniProtKB">
        <authorList>
            <consortium name="EnsemblMetazoa"/>
        </authorList>
    </citation>
    <scope>IDENTIFICATION</scope>
</reference>
<name>A0A8R2JMZ2_ACYPI</name>
<accession>A0A8R2JMZ2</accession>
<keyword evidence="2" id="KW-1185">Reference proteome</keyword>
<organism evidence="1 2">
    <name type="scientific">Acyrthosiphon pisum</name>
    <name type="common">Pea aphid</name>
    <dbReference type="NCBI Taxonomy" id="7029"/>
    <lineage>
        <taxon>Eukaryota</taxon>
        <taxon>Metazoa</taxon>
        <taxon>Ecdysozoa</taxon>
        <taxon>Arthropoda</taxon>
        <taxon>Hexapoda</taxon>
        <taxon>Insecta</taxon>
        <taxon>Pterygota</taxon>
        <taxon>Neoptera</taxon>
        <taxon>Paraneoptera</taxon>
        <taxon>Hemiptera</taxon>
        <taxon>Sternorrhyncha</taxon>
        <taxon>Aphidomorpha</taxon>
        <taxon>Aphidoidea</taxon>
        <taxon>Aphididae</taxon>
        <taxon>Macrosiphini</taxon>
        <taxon>Acyrthosiphon</taxon>
    </lineage>
</organism>
<sequence>MYREYDDQMLRDFFEVFVMDVVNGLMKVNADTQTIRYQPIPGDIINENVAFDRRMGDFVVLIFGAAVIAPDETLQVKPCGMSESQRGQAAPQEIGDGDKVNTEYFSVDTGMRTAEADTSAKSWATGCQYEDLLLQRLSSKLTRIHAMDVSIRWMDMKQAGRLFFLSRPQMCLKARRLPDLHLCRRTPDEMAATRGVVRERQADGGGG</sequence>
<dbReference type="EnsemblMetazoa" id="XM_029486828.1">
    <property type="protein sequence ID" value="XP_029342688.1"/>
    <property type="gene ID" value="LOC115033682"/>
</dbReference>
<evidence type="ECO:0000313" key="1">
    <source>
        <dbReference type="EnsemblMetazoa" id="XP_029342688.1"/>
    </source>
</evidence>
<dbReference type="Proteomes" id="UP000007819">
    <property type="component" value="Chromosome A1"/>
</dbReference>
<dbReference type="RefSeq" id="XP_029342688.1">
    <property type="nucleotide sequence ID" value="XM_029486828.1"/>
</dbReference>
<dbReference type="KEGG" id="api:115033682"/>
<dbReference type="AlphaFoldDB" id="A0A8R2JMZ2"/>
<proteinExistence type="predicted"/>
<dbReference type="GeneID" id="115033682"/>
<evidence type="ECO:0000313" key="2">
    <source>
        <dbReference type="Proteomes" id="UP000007819"/>
    </source>
</evidence>
<protein>
    <submittedName>
        <fullName evidence="1">Uncharacterized protein</fullName>
    </submittedName>
</protein>
<reference evidence="2" key="1">
    <citation type="submission" date="2010-06" db="EMBL/GenBank/DDBJ databases">
        <authorList>
            <person name="Jiang H."/>
            <person name="Abraham K."/>
            <person name="Ali S."/>
            <person name="Alsbrooks S.L."/>
            <person name="Anim B.N."/>
            <person name="Anosike U.S."/>
            <person name="Attaway T."/>
            <person name="Bandaranaike D.P."/>
            <person name="Battles P.K."/>
            <person name="Bell S.N."/>
            <person name="Bell A.V."/>
            <person name="Beltran B."/>
            <person name="Bickham C."/>
            <person name="Bustamante Y."/>
            <person name="Caleb T."/>
            <person name="Canada A."/>
            <person name="Cardenas V."/>
            <person name="Carter K."/>
            <person name="Chacko J."/>
            <person name="Chandrabose M.N."/>
            <person name="Chavez D."/>
            <person name="Chavez A."/>
            <person name="Chen L."/>
            <person name="Chu H.-S."/>
            <person name="Claassen K.J."/>
            <person name="Cockrell R."/>
            <person name="Collins M."/>
            <person name="Cooper J.A."/>
            <person name="Cree A."/>
            <person name="Curry S.M."/>
            <person name="Da Y."/>
            <person name="Dao M.D."/>
            <person name="Das B."/>
            <person name="Davila M.-L."/>
            <person name="Davy-Carroll L."/>
            <person name="Denson S."/>
            <person name="Dinh H."/>
            <person name="Ebong V.E."/>
            <person name="Edwards J.R."/>
            <person name="Egan A."/>
            <person name="El-Daye J."/>
            <person name="Escobedo L."/>
            <person name="Fernandez S."/>
            <person name="Fernando P.R."/>
            <person name="Flagg N."/>
            <person name="Forbes L.D."/>
            <person name="Fowler R.G."/>
            <person name="Fu Q."/>
            <person name="Gabisi R.A."/>
            <person name="Ganer J."/>
            <person name="Garbino Pronczuk A."/>
            <person name="Garcia R.M."/>
            <person name="Garner T."/>
            <person name="Garrett T.E."/>
            <person name="Gonzalez D.A."/>
            <person name="Hamid H."/>
            <person name="Hawkins E.S."/>
            <person name="Hirani K."/>
            <person name="Hogues M.E."/>
            <person name="Hollins B."/>
            <person name="Hsiao C.-H."/>
            <person name="Jabil R."/>
            <person name="James M.L."/>
            <person name="Jhangiani S.N."/>
            <person name="Johnson B."/>
            <person name="Johnson Q."/>
            <person name="Joshi V."/>
            <person name="Kalu J.B."/>
            <person name="Kam C."/>
            <person name="Kashfia A."/>
            <person name="Keebler J."/>
            <person name="Kisamo H."/>
            <person name="Kovar C.L."/>
            <person name="Lago L.A."/>
            <person name="Lai C.-Y."/>
            <person name="Laidlaw J."/>
            <person name="Lara F."/>
            <person name="Le T.-K."/>
            <person name="Lee S.L."/>
            <person name="Legall F.H."/>
            <person name="Lemon S.J."/>
            <person name="Lewis L.R."/>
            <person name="Li B."/>
            <person name="Liu Y."/>
            <person name="Liu Y.-S."/>
            <person name="Lopez J."/>
            <person name="Lozado R.J."/>
            <person name="Lu J."/>
            <person name="Madu R.C."/>
            <person name="Maheshwari M."/>
            <person name="Maheshwari R."/>
            <person name="Malloy K."/>
            <person name="Martinez E."/>
            <person name="Mathew T."/>
            <person name="Mercado I.C."/>
            <person name="Mercado C."/>
            <person name="Meyer B."/>
            <person name="Montgomery K."/>
            <person name="Morgan M.B."/>
            <person name="Munidasa M."/>
            <person name="Nazareth L.V."/>
            <person name="Nelson J."/>
            <person name="Ng B.M."/>
            <person name="Nguyen N.B."/>
            <person name="Nguyen P.Q."/>
            <person name="Nguyen T."/>
            <person name="Obregon M."/>
            <person name="Okwuonu G.O."/>
            <person name="Onwere C.G."/>
            <person name="Orozco G."/>
            <person name="Parra A."/>
            <person name="Patel S."/>
            <person name="Patil S."/>
            <person name="Perez A."/>
            <person name="Perez Y."/>
            <person name="Pham C."/>
            <person name="Primus E.L."/>
            <person name="Pu L.-L."/>
            <person name="Puazo M."/>
            <person name="Qin X."/>
            <person name="Quiroz J.B."/>
            <person name="Reese J."/>
            <person name="Richards S."/>
            <person name="Rives C.M."/>
            <person name="Robberts R."/>
            <person name="Ruiz S.J."/>
            <person name="Ruiz M.J."/>
            <person name="Santibanez J."/>
            <person name="Schneider B.W."/>
            <person name="Sisson I."/>
            <person name="Smith M."/>
            <person name="Sodergren E."/>
            <person name="Song X.-Z."/>
            <person name="Song B.B."/>
            <person name="Summersgill H."/>
            <person name="Thelus R."/>
            <person name="Thornton R.D."/>
            <person name="Trejos Z.Y."/>
            <person name="Usmani K."/>
            <person name="Vattathil S."/>
            <person name="Villasana D."/>
            <person name="Walker D.L."/>
            <person name="Wang S."/>
            <person name="Wang K."/>
            <person name="White C.S."/>
            <person name="Williams A.C."/>
            <person name="Williamson J."/>
            <person name="Wilson K."/>
            <person name="Woghiren I.O."/>
            <person name="Woodworth J.R."/>
            <person name="Worley K.C."/>
            <person name="Wright R.A."/>
            <person name="Wu W."/>
            <person name="Young L."/>
            <person name="Zhang L."/>
            <person name="Zhang J."/>
            <person name="Zhu Y."/>
            <person name="Muzny D.M."/>
            <person name="Weinstock G."/>
            <person name="Gibbs R.A."/>
        </authorList>
    </citation>
    <scope>NUCLEOTIDE SEQUENCE [LARGE SCALE GENOMIC DNA]</scope>
    <source>
        <strain evidence="2">LSR1</strain>
    </source>
</reference>